<evidence type="ECO:0000313" key="1">
    <source>
        <dbReference type="EMBL" id="MPM89056.1"/>
    </source>
</evidence>
<dbReference type="AlphaFoldDB" id="A0A645DIB7"/>
<organism evidence="1">
    <name type="scientific">bioreactor metagenome</name>
    <dbReference type="NCBI Taxonomy" id="1076179"/>
    <lineage>
        <taxon>unclassified sequences</taxon>
        <taxon>metagenomes</taxon>
        <taxon>ecological metagenomes</taxon>
    </lineage>
</organism>
<dbReference type="AntiFam" id="ANF00142">
    <property type="entry name" value="Shadow ORF (opposite yadG)"/>
</dbReference>
<comment type="caution">
    <text evidence="1">The sequence shown here is derived from an EMBL/GenBank/DDBJ whole genome shotgun (WGS) entry which is preliminary data.</text>
</comment>
<sequence length="200" mass="23040">MVGYQNSKPFLLKLFDNLLHVVHRDRVHPGKRFVQQNEHRVGHQRPGDLKPAALASGKRHGLLLCQMGKLQFGQQLFQPLLAFAPADRQRFQDGHYIVLHRKLPEYRRLLRQIPHAKPCPLVHRHVCDIQPAENQRSGIRLDKPHYHVETGGLAGTVGAQQPNHFARPHIYSGIVHHRAPVVRFFEPFGLAEYVFGFRHL</sequence>
<gene>
    <name evidence="1" type="ORF">SDC9_136164</name>
</gene>
<protein>
    <submittedName>
        <fullName evidence="1">Uncharacterized protein</fullName>
    </submittedName>
</protein>
<dbReference type="AntiFam" id="ANF00095">
    <property type="entry name" value="Shadow ORF (opposite ABC transporters)"/>
</dbReference>
<accession>A0A645DIB7</accession>
<name>A0A645DIB7_9ZZZZ</name>
<proteinExistence type="predicted"/>
<reference evidence="1" key="1">
    <citation type="submission" date="2019-08" db="EMBL/GenBank/DDBJ databases">
        <authorList>
            <person name="Kucharzyk K."/>
            <person name="Murdoch R.W."/>
            <person name="Higgins S."/>
            <person name="Loffler F."/>
        </authorList>
    </citation>
    <scope>NUCLEOTIDE SEQUENCE</scope>
</reference>
<dbReference type="EMBL" id="VSSQ01036554">
    <property type="protein sequence ID" value="MPM89056.1"/>
    <property type="molecule type" value="Genomic_DNA"/>
</dbReference>